<evidence type="ECO:0000313" key="2">
    <source>
        <dbReference type="Proteomes" id="UP001732700"/>
    </source>
</evidence>
<organism evidence="1 2">
    <name type="scientific">Avena sativa</name>
    <name type="common">Oat</name>
    <dbReference type="NCBI Taxonomy" id="4498"/>
    <lineage>
        <taxon>Eukaryota</taxon>
        <taxon>Viridiplantae</taxon>
        <taxon>Streptophyta</taxon>
        <taxon>Embryophyta</taxon>
        <taxon>Tracheophyta</taxon>
        <taxon>Spermatophyta</taxon>
        <taxon>Magnoliopsida</taxon>
        <taxon>Liliopsida</taxon>
        <taxon>Poales</taxon>
        <taxon>Poaceae</taxon>
        <taxon>BOP clade</taxon>
        <taxon>Pooideae</taxon>
        <taxon>Poodae</taxon>
        <taxon>Poeae</taxon>
        <taxon>Poeae Chloroplast Group 1 (Aveneae type)</taxon>
        <taxon>Aveninae</taxon>
        <taxon>Avena</taxon>
    </lineage>
</organism>
<dbReference type="EnsemblPlants" id="AVESA.00010b.r2.2AG0238570.1">
    <property type="protein sequence ID" value="AVESA.00010b.r2.2AG0238570.1.CDS"/>
    <property type="gene ID" value="AVESA.00010b.r2.2AG0238570"/>
</dbReference>
<keyword evidence="2" id="KW-1185">Reference proteome</keyword>
<sequence length="394" mass="44023">METSIGRPSAAGRSPPTVIGDAGINYKGGTQSIAVDAARLMDIGAAEEECSHVGSVEPDQSVQGIVQAIGAGGGRGEYVQGDTAQSKGDGDPFSTGWTKRVCVGKTPAERTPCPSWKSALEKSIRGYAEKLGEEVIDPCLGTTFDSLGEAYDFYNLYSWEHGFEIRYGKSRLNAEKTKCIQEIVCGCSGKPTKENTKSCRCECPAMIRLLRTTDNGWYITEHRVKHNHTMTENCGEKVFWPSHKHIDIYTRDLVRQLRENNINIGKVYSIIAAFFGNERNVPFTKRSLRNLCGKLSREQADDDVRKTVQAFDDLGAKDPDFMFRVQPDAKGRIKNLMWTTGSSRLQYKFFGDAITFDTTYKTNLYDMPFGLFRWREQTLSEHYLCWCNASGRAG</sequence>
<evidence type="ECO:0000313" key="1">
    <source>
        <dbReference type="EnsemblPlants" id="AVESA.00010b.r2.2AG0238570.1.CDS"/>
    </source>
</evidence>
<name>A0ACD5UEQ5_AVESA</name>
<reference evidence="1" key="2">
    <citation type="submission" date="2025-09" db="UniProtKB">
        <authorList>
            <consortium name="EnsemblPlants"/>
        </authorList>
    </citation>
    <scope>IDENTIFICATION</scope>
</reference>
<accession>A0ACD5UEQ5</accession>
<dbReference type="Proteomes" id="UP001732700">
    <property type="component" value="Chromosome 2A"/>
</dbReference>
<protein>
    <submittedName>
        <fullName evidence="1">Uncharacterized protein</fullName>
    </submittedName>
</protein>
<proteinExistence type="predicted"/>
<reference evidence="1" key="1">
    <citation type="submission" date="2021-05" db="EMBL/GenBank/DDBJ databases">
        <authorList>
            <person name="Scholz U."/>
            <person name="Mascher M."/>
            <person name="Fiebig A."/>
        </authorList>
    </citation>
    <scope>NUCLEOTIDE SEQUENCE [LARGE SCALE GENOMIC DNA]</scope>
</reference>